<protein>
    <submittedName>
        <fullName evidence="2">Type IV pilus modification protein PilV</fullName>
    </submittedName>
</protein>
<dbReference type="InterPro" id="IPR054402">
    <property type="entry name" value="Tt1218-like_dom"/>
</dbReference>
<accession>A0ABT5K6D5</accession>
<keyword evidence="3" id="KW-1185">Reference proteome</keyword>
<comment type="caution">
    <text evidence="2">The sequence shown here is derived from an EMBL/GenBank/DDBJ whole genome shotgun (WGS) entry which is preliminary data.</text>
</comment>
<dbReference type="RefSeq" id="WP_273674417.1">
    <property type="nucleotide sequence ID" value="NZ_JAQQXR010000014.1"/>
</dbReference>
<gene>
    <name evidence="2" type="primary">pilV</name>
    <name evidence="2" type="ORF">OIK44_23545</name>
</gene>
<dbReference type="NCBIfam" id="TIGR02523">
    <property type="entry name" value="type_IV_pilV"/>
    <property type="match status" value="1"/>
</dbReference>
<organism evidence="2 3">
    <name type="scientific">Janthinobacterium fluminis</name>
    <dbReference type="NCBI Taxonomy" id="2987524"/>
    <lineage>
        <taxon>Bacteria</taxon>
        <taxon>Pseudomonadati</taxon>
        <taxon>Pseudomonadota</taxon>
        <taxon>Betaproteobacteria</taxon>
        <taxon>Burkholderiales</taxon>
        <taxon>Oxalobacteraceae</taxon>
        <taxon>Janthinobacterium</taxon>
    </lineage>
</organism>
<sequence length="184" mass="19261">MHPCKSPGFTLIEVLVAVLVLALGLVGGTALQLTALRTRHQSALLSGAVQLAAGMADKMRANSVQMSRPDADNPYLNLRYDVAADAEPAPPAQLCFAAQPCDSAQLAGADIYELKQQLRKTLPGGRLVICRDTKGLGWDCDSAPGAPIVIKLGWRGKNPDGTPLRLDPLQDTPGVTVALAGGTI</sequence>
<evidence type="ECO:0000313" key="3">
    <source>
        <dbReference type="Proteomes" id="UP001221208"/>
    </source>
</evidence>
<evidence type="ECO:0000259" key="1">
    <source>
        <dbReference type="Pfam" id="PF22150"/>
    </source>
</evidence>
<name>A0ABT5K6D5_9BURK</name>
<proteinExistence type="predicted"/>
<dbReference type="InterPro" id="IPR013362">
    <property type="entry name" value="Pilus_4_PilV"/>
</dbReference>
<dbReference type="Pfam" id="PF07963">
    <property type="entry name" value="N_methyl"/>
    <property type="match status" value="1"/>
</dbReference>
<reference evidence="2 3" key="1">
    <citation type="submission" date="2022-10" db="EMBL/GenBank/DDBJ databases">
        <title>Janthinobacterium sp. hw3 Genome sequencing.</title>
        <authorList>
            <person name="Park S."/>
        </authorList>
    </citation>
    <scope>NUCLEOTIDE SEQUENCE [LARGE SCALE GENOMIC DNA]</scope>
    <source>
        <strain evidence="3">hw3</strain>
    </source>
</reference>
<feature type="domain" description="Type IV pilin Tt1218-like" evidence="1">
    <location>
        <begin position="30"/>
        <end position="111"/>
    </location>
</feature>
<dbReference type="EMBL" id="JAQQXR010000014">
    <property type="protein sequence ID" value="MDC8760565.1"/>
    <property type="molecule type" value="Genomic_DNA"/>
</dbReference>
<dbReference type="NCBIfam" id="TIGR02532">
    <property type="entry name" value="IV_pilin_GFxxxE"/>
    <property type="match status" value="1"/>
</dbReference>
<evidence type="ECO:0000313" key="2">
    <source>
        <dbReference type="EMBL" id="MDC8760565.1"/>
    </source>
</evidence>
<dbReference type="InterPro" id="IPR012902">
    <property type="entry name" value="N_methyl_site"/>
</dbReference>
<dbReference type="Proteomes" id="UP001221208">
    <property type="component" value="Unassembled WGS sequence"/>
</dbReference>
<dbReference type="Pfam" id="PF22150">
    <property type="entry name" value="Tt1218-like"/>
    <property type="match status" value="1"/>
</dbReference>